<dbReference type="Gene3D" id="3.10.620.30">
    <property type="match status" value="1"/>
</dbReference>
<protein>
    <recommendedName>
        <fullName evidence="4">DUF3857 domain-containing protein</fullName>
    </recommendedName>
</protein>
<evidence type="ECO:0008006" key="4">
    <source>
        <dbReference type="Google" id="ProtNLM"/>
    </source>
</evidence>
<proteinExistence type="predicted"/>
<dbReference type="RefSeq" id="WP_137091096.1">
    <property type="nucleotide sequence ID" value="NZ_CP028923.1"/>
</dbReference>
<dbReference type="Gene3D" id="2.60.40.3140">
    <property type="match status" value="1"/>
</dbReference>
<reference evidence="2 3" key="1">
    <citation type="submission" date="2018-04" db="EMBL/GenBank/DDBJ databases">
        <title>Complete genome uncultured novel isolate.</title>
        <authorList>
            <person name="Merlino G."/>
        </authorList>
    </citation>
    <scope>NUCLEOTIDE SEQUENCE [LARGE SCALE GENOMIC DNA]</scope>
    <source>
        <strain evidence="3">R1DC9</strain>
    </source>
</reference>
<evidence type="ECO:0000313" key="3">
    <source>
        <dbReference type="Proteomes" id="UP000298616"/>
    </source>
</evidence>
<sequence length="652" mass="75010">MRFLTVLLLLAITSFSSFSQTRYKVGKVSKKDWQIEKLDSLREVCDAVIIENIGLSRIDYNTTKGWMLEYNYYIKVLVLNDKGIDQYGNLDIVFSDNDDVYVKGYTYSLAESGKVEDEKFTTRDGMFTEYTDFRDNLILHIPNVKKNTIVEYELKILSQNIANVRDWVFQSENPVLFSEYTTITPEYFDFNAFYQGSYPVKIEKGEGVSSINGTDFSETYSYFKKVYSAKNLPGVPDEIYTSVKSNSFTKYRFEIRGYRDFYLVYHPLGSNYSTIIKERLFDNSYFVQYQKNNNILNDIIGDVKIDNSISGANTVYRLVSKNIAWNKQNGWVTPNKSYRKLINDRNGSAAEINNLLVGALRKAGFNAYPVLLNTRNAGRVNPFVPLISNFNYVICLLEVDGQRVLLDATEPQAPFGLIPLRCINGKALIVRDDATEQWVNLSTYLSAETLSSVEFSIDPEEEKIEKSINRKRLGIDLVRFITGLDSAKYVEDFNQRYTSEFSDAEINAHEINLEGSGAIENLNISQTVLSANNTIYISPFEDFKFKKNPFKNEKRYQGIDFVSPWKKVFMVTVNVPEGYTVQSDIKNKVFVTSDQKMSFKITSSKVGNKVIYTSMILIKDYYFLHTKYDEIKMFFDAVEKELSKQVMLVSEV</sequence>
<dbReference type="EMBL" id="CP028923">
    <property type="protein sequence ID" value="QCK15499.1"/>
    <property type="molecule type" value="Genomic_DNA"/>
</dbReference>
<accession>A0A4D7JHE9</accession>
<feature type="signal peptide" evidence="1">
    <location>
        <begin position="1"/>
        <end position="19"/>
    </location>
</feature>
<dbReference type="OrthoDB" id="98874at2"/>
<organism evidence="2 3">
    <name type="scientific">Mangrovivirga cuniculi</name>
    <dbReference type="NCBI Taxonomy" id="2715131"/>
    <lineage>
        <taxon>Bacteria</taxon>
        <taxon>Pseudomonadati</taxon>
        <taxon>Bacteroidota</taxon>
        <taxon>Cytophagia</taxon>
        <taxon>Cytophagales</taxon>
        <taxon>Mangrovivirgaceae</taxon>
        <taxon>Mangrovivirga</taxon>
    </lineage>
</organism>
<name>A0A4D7JHE9_9BACT</name>
<gene>
    <name evidence="2" type="ORF">DCC35_12470</name>
</gene>
<dbReference type="AlphaFoldDB" id="A0A4D7JHE9"/>
<dbReference type="KEGG" id="fpf:DCC35_12470"/>
<keyword evidence="1" id="KW-0732">Signal</keyword>
<keyword evidence="3" id="KW-1185">Reference proteome</keyword>
<feature type="chain" id="PRO_5020333970" description="DUF3857 domain-containing protein" evidence="1">
    <location>
        <begin position="20"/>
        <end position="652"/>
    </location>
</feature>
<evidence type="ECO:0000313" key="2">
    <source>
        <dbReference type="EMBL" id="QCK15499.1"/>
    </source>
</evidence>
<evidence type="ECO:0000256" key="1">
    <source>
        <dbReference type="SAM" id="SignalP"/>
    </source>
</evidence>
<dbReference type="Gene3D" id="2.60.120.1130">
    <property type="match status" value="1"/>
</dbReference>
<dbReference type="Proteomes" id="UP000298616">
    <property type="component" value="Chromosome"/>
</dbReference>